<dbReference type="EMBL" id="CDRZ01000004">
    <property type="protein sequence ID" value="CEO87396.1"/>
    <property type="molecule type" value="Genomic_DNA"/>
</dbReference>
<dbReference type="SUPFAM" id="SSF52540">
    <property type="entry name" value="P-loop containing nucleoside triphosphate hydrolases"/>
    <property type="match status" value="1"/>
</dbReference>
<proteinExistence type="predicted"/>
<evidence type="ECO:0000259" key="1">
    <source>
        <dbReference type="Pfam" id="PF19557"/>
    </source>
</evidence>
<dbReference type="RefSeq" id="WP_052835149.1">
    <property type="nucleotide sequence ID" value="NZ_CDRZ01000004.1"/>
</dbReference>
<dbReference type="Pfam" id="PF19557">
    <property type="entry name" value="DUF6079_1st"/>
    <property type="match status" value="1"/>
</dbReference>
<keyword evidence="3" id="KW-1185">Reference proteome</keyword>
<dbReference type="InterPro" id="IPR045725">
    <property type="entry name" value="DUF6079_N"/>
</dbReference>
<accession>A0A0B7MHG5</accession>
<evidence type="ECO:0000313" key="3">
    <source>
        <dbReference type="Proteomes" id="UP000046155"/>
    </source>
</evidence>
<organism evidence="2 3">
    <name type="scientific">Syntrophaceticus schinkii</name>
    <dbReference type="NCBI Taxonomy" id="499207"/>
    <lineage>
        <taxon>Bacteria</taxon>
        <taxon>Bacillati</taxon>
        <taxon>Bacillota</taxon>
        <taxon>Clostridia</taxon>
        <taxon>Thermoanaerobacterales</taxon>
        <taxon>Thermoanaerobacterales Family III. Incertae Sedis</taxon>
        <taxon>Syntrophaceticus</taxon>
    </lineage>
</organism>
<dbReference type="Proteomes" id="UP000046155">
    <property type="component" value="Unassembled WGS sequence"/>
</dbReference>
<dbReference type="InterPro" id="IPR027417">
    <property type="entry name" value="P-loop_NTPase"/>
</dbReference>
<feature type="domain" description="DUF6079" evidence="1">
    <location>
        <begin position="19"/>
        <end position="248"/>
    </location>
</feature>
<evidence type="ECO:0000313" key="2">
    <source>
        <dbReference type="EMBL" id="CEO87396.1"/>
    </source>
</evidence>
<reference evidence="3" key="1">
    <citation type="submission" date="2015-01" db="EMBL/GenBank/DDBJ databases">
        <authorList>
            <person name="Manzoor Shahid"/>
            <person name="Zubair Saima"/>
        </authorList>
    </citation>
    <scope>NUCLEOTIDE SEQUENCE [LARGE SCALE GENOMIC DNA]</scope>
    <source>
        <strain evidence="3">Sp3</strain>
    </source>
</reference>
<sequence>MKYKDLVQFDPIETVVKLKDADTKSEAERLVKTYVMSDSMAESLIDVVIPQLQFEQTIDNKGLFIVGNYGTGKSHLMSVISAIAEDAGILNLVKHDEFKKHAATIAGKFEVLRFEIGASKMNLRDIVLKKIEGDLKKRGIEYKFPPVDEVTDNKQYLVEMMGLFEEKYPDKGYLIVVDELLDYLQHKKELEIKFDLGFLREIGEVNKNIRIRFMAGVQETLFDNPSFSFVAKTILKVKDRYEQIIIKREDISYVVSQRLLQKNKRTEGMDQGTPSEI</sequence>
<protein>
    <recommendedName>
        <fullName evidence="1">DUF6079 domain-containing protein</fullName>
    </recommendedName>
</protein>
<gene>
    <name evidence="2" type="ORF">SSCH_1010006</name>
</gene>
<dbReference type="AlphaFoldDB" id="A0A0B7MHG5"/>
<name>A0A0B7MHG5_9FIRM</name>